<dbReference type="Pfam" id="PF21235">
    <property type="entry name" value="UBA_ARI1"/>
    <property type="match status" value="1"/>
</dbReference>
<proteinExistence type="predicted"/>
<dbReference type="InterPro" id="IPR002867">
    <property type="entry name" value="IBR_dom"/>
</dbReference>
<evidence type="ECO:0000256" key="3">
    <source>
        <dbReference type="ARBA" id="ARBA00022679"/>
    </source>
</evidence>
<organism evidence="12 13">
    <name type="scientific">Tieghemostelium lacteum</name>
    <name type="common">Slime mold</name>
    <name type="synonym">Dictyostelium lacteum</name>
    <dbReference type="NCBI Taxonomy" id="361077"/>
    <lineage>
        <taxon>Eukaryota</taxon>
        <taxon>Amoebozoa</taxon>
        <taxon>Evosea</taxon>
        <taxon>Eumycetozoa</taxon>
        <taxon>Dictyostelia</taxon>
        <taxon>Dictyosteliales</taxon>
        <taxon>Raperosteliaceae</taxon>
        <taxon>Tieghemostelium</taxon>
    </lineage>
</organism>
<dbReference type="CDD" id="cd20360">
    <property type="entry name" value="Rcat_RBR_TRIAD1"/>
    <property type="match status" value="1"/>
</dbReference>
<gene>
    <name evidence="12" type="ORF">DLAC_10551</name>
</gene>
<dbReference type="InterPro" id="IPR044066">
    <property type="entry name" value="TRIAD_supradom"/>
</dbReference>
<dbReference type="InterPro" id="IPR045840">
    <property type="entry name" value="Ariadne"/>
</dbReference>
<dbReference type="Pfam" id="PF00627">
    <property type="entry name" value="UBA"/>
    <property type="match status" value="1"/>
</dbReference>
<dbReference type="SMART" id="SM00647">
    <property type="entry name" value="IBR"/>
    <property type="match status" value="2"/>
</dbReference>
<dbReference type="InterPro" id="IPR015940">
    <property type="entry name" value="UBA"/>
</dbReference>
<keyword evidence="8" id="KW-0862">Zinc</keyword>
<evidence type="ECO:0000313" key="13">
    <source>
        <dbReference type="Proteomes" id="UP000076078"/>
    </source>
</evidence>
<reference evidence="12 13" key="1">
    <citation type="submission" date="2015-12" db="EMBL/GenBank/DDBJ databases">
        <title>Dictyostelia acquired genes for synthesis and detection of signals that induce cell-type specialization by lateral gene transfer from prokaryotes.</title>
        <authorList>
            <person name="Gloeckner G."/>
            <person name="Schaap P."/>
        </authorList>
    </citation>
    <scope>NUCLEOTIDE SEQUENCE [LARGE SCALE GENOMIC DNA]</scope>
    <source>
        <strain evidence="12 13">TK</strain>
    </source>
</reference>
<feature type="domain" description="UBA" evidence="10">
    <location>
        <begin position="1"/>
        <end position="40"/>
    </location>
</feature>
<protein>
    <recommendedName>
        <fullName evidence="2">RBR-type E3 ubiquitin transferase</fullName>
        <ecNumber evidence="2">2.3.2.31</ecNumber>
    </recommendedName>
</protein>
<dbReference type="PROSITE" id="PS00518">
    <property type="entry name" value="ZF_RING_1"/>
    <property type="match status" value="1"/>
</dbReference>
<dbReference type="EC" id="2.3.2.31" evidence="2"/>
<dbReference type="InterPro" id="IPR009060">
    <property type="entry name" value="UBA-like_sf"/>
</dbReference>
<dbReference type="Pfam" id="PF01485">
    <property type="entry name" value="IBR"/>
    <property type="match status" value="1"/>
</dbReference>
<dbReference type="GO" id="GO:0016874">
    <property type="term" value="F:ligase activity"/>
    <property type="evidence" value="ECO:0007669"/>
    <property type="project" value="UniProtKB-KW"/>
</dbReference>
<evidence type="ECO:0000256" key="1">
    <source>
        <dbReference type="ARBA" id="ARBA00001798"/>
    </source>
</evidence>
<comment type="catalytic activity">
    <reaction evidence="1">
        <text>[E2 ubiquitin-conjugating enzyme]-S-ubiquitinyl-L-cysteine + [acceptor protein]-L-lysine = [E2 ubiquitin-conjugating enzyme]-L-cysteine + [acceptor protein]-N(6)-ubiquitinyl-L-lysine.</text>
        <dbReference type="EC" id="2.3.2.31"/>
    </reaction>
</comment>
<dbReference type="SUPFAM" id="SSF57850">
    <property type="entry name" value="RING/U-box"/>
    <property type="match status" value="3"/>
</dbReference>
<dbReference type="InParanoid" id="A0A151Z4R9"/>
<keyword evidence="6" id="KW-0863">Zinc-finger</keyword>
<dbReference type="GO" id="GO:0061630">
    <property type="term" value="F:ubiquitin protein ligase activity"/>
    <property type="evidence" value="ECO:0007669"/>
    <property type="project" value="UniProtKB-EC"/>
</dbReference>
<dbReference type="GO" id="GO:0008270">
    <property type="term" value="F:zinc ion binding"/>
    <property type="evidence" value="ECO:0007669"/>
    <property type="project" value="UniProtKB-KW"/>
</dbReference>
<evidence type="ECO:0000256" key="2">
    <source>
        <dbReference type="ARBA" id="ARBA00012251"/>
    </source>
</evidence>
<keyword evidence="4" id="KW-0479">Metal-binding</keyword>
<evidence type="ECO:0000256" key="4">
    <source>
        <dbReference type="ARBA" id="ARBA00022723"/>
    </source>
</evidence>
<evidence type="ECO:0000256" key="8">
    <source>
        <dbReference type="ARBA" id="ARBA00022833"/>
    </source>
</evidence>
<dbReference type="SUPFAM" id="SSF46934">
    <property type="entry name" value="UBA-like"/>
    <property type="match status" value="1"/>
</dbReference>
<keyword evidence="3" id="KW-0808">Transferase</keyword>
<dbReference type="Proteomes" id="UP000076078">
    <property type="component" value="Unassembled WGS sequence"/>
</dbReference>
<dbReference type="AlphaFoldDB" id="A0A151Z4R9"/>
<dbReference type="EMBL" id="LODT01000046">
    <property type="protein sequence ID" value="KYQ88963.1"/>
    <property type="molecule type" value="Genomic_DNA"/>
</dbReference>
<dbReference type="OrthoDB" id="10009520at2759"/>
<evidence type="ECO:0000259" key="10">
    <source>
        <dbReference type="PROSITE" id="PS50030"/>
    </source>
</evidence>
<accession>A0A151Z4R9</accession>
<evidence type="ECO:0000259" key="11">
    <source>
        <dbReference type="PROSITE" id="PS51873"/>
    </source>
</evidence>
<dbReference type="InterPro" id="IPR013083">
    <property type="entry name" value="Znf_RING/FYVE/PHD"/>
</dbReference>
<evidence type="ECO:0000256" key="5">
    <source>
        <dbReference type="ARBA" id="ARBA00022737"/>
    </source>
</evidence>
<comment type="caution">
    <text evidence="12">The sequence shown here is derived from an EMBL/GenBank/DDBJ whole genome shotgun (WGS) entry which is preliminary data.</text>
</comment>
<evidence type="ECO:0000256" key="9">
    <source>
        <dbReference type="SAM" id="MobiDB-lite"/>
    </source>
</evidence>
<dbReference type="InterPro" id="IPR047556">
    <property type="entry name" value="Rcat_RBR_TRIAD1"/>
</dbReference>
<feature type="domain" description="RING-type" evidence="11">
    <location>
        <begin position="218"/>
        <end position="420"/>
    </location>
</feature>
<feature type="region of interest" description="Disordered" evidence="9">
    <location>
        <begin position="50"/>
        <end position="124"/>
    </location>
</feature>
<dbReference type="STRING" id="361077.A0A151Z4R9"/>
<dbReference type="CDD" id="cd16773">
    <property type="entry name" value="RING-HC_RBR_TRIAD1"/>
    <property type="match status" value="1"/>
</dbReference>
<dbReference type="Pfam" id="PF22191">
    <property type="entry name" value="IBR_1"/>
    <property type="match status" value="1"/>
</dbReference>
<keyword evidence="7" id="KW-0833">Ubl conjugation pathway</keyword>
<dbReference type="OMA" id="PYAYYMD"/>
<sequence>MDDTLAQLIDMGFDPSVSQLALEQTNYQGVQQAIEYIYGLSTSNNLSGVKQGSTIGQTPPSSQQPLQSQKTLVDLTQGNNNSSNLTKTHVADQQLTSNKPKSQKTSLKSSIRESSETNSDDEYYQDVDDYEFDVPVQEIFTTNNSVIQARELIKTALVEIDNITNITETSPSEATLLLLHFQWNSNKLLERYYEDPDRVKQQAGVKAIDQYKIKINVPGQDCIICGDSLDQNNGSYLSCQHYACSDCWDGFITNKIKDGESIGMTCLSFKCTNIIPDIFVKEVVPKQYNKYLERLAQTFVDKNPNMRWCPVAGCGNALKADSKAETVASCTCGFKICFKCNQESHIPANCDQMKQWKKKCEDDSETANWIQSNTQDCPQCHSSIEKNGGCNHMTCKKCKHEFCWVCLGNWKNHSKCNTFDKDKVSKSESKKNLERYLFYFHRFNIHEQSKKFETKLRASTLETIMSIQNKKDKRWIDVKFLIQSTEILIQCRRTLKYTYVFGFYLPDGAEKNLFEYLQNDLEKTTEHLSGLLEKAEDKNIFDIKEVTNLASTKLRHLLEGVEEGLTLGGTKR</sequence>
<feature type="compositionally biased region" description="Low complexity" evidence="9">
    <location>
        <begin position="57"/>
        <end position="69"/>
    </location>
</feature>
<dbReference type="PROSITE" id="PS50030">
    <property type="entry name" value="UBA"/>
    <property type="match status" value="1"/>
</dbReference>
<dbReference type="InterPro" id="IPR048962">
    <property type="entry name" value="ARIH1-like_UBL"/>
</dbReference>
<dbReference type="InterPro" id="IPR031127">
    <property type="entry name" value="E3_UB_ligase_RBR"/>
</dbReference>
<keyword evidence="12" id="KW-0436">Ligase</keyword>
<feature type="compositionally biased region" description="Polar residues" evidence="9">
    <location>
        <begin position="70"/>
        <end position="109"/>
    </location>
</feature>
<dbReference type="Pfam" id="PF19422">
    <property type="entry name" value="Ariadne"/>
    <property type="match status" value="1"/>
</dbReference>
<evidence type="ECO:0000256" key="7">
    <source>
        <dbReference type="ARBA" id="ARBA00022786"/>
    </source>
</evidence>
<dbReference type="InterPro" id="IPR017907">
    <property type="entry name" value="Znf_RING_CS"/>
</dbReference>
<dbReference type="SMART" id="SM00165">
    <property type="entry name" value="UBA"/>
    <property type="match status" value="1"/>
</dbReference>
<dbReference type="PROSITE" id="PS51873">
    <property type="entry name" value="TRIAD"/>
    <property type="match status" value="1"/>
</dbReference>
<dbReference type="FunCoup" id="A0A151Z4R9">
    <property type="interactions" value="380"/>
</dbReference>
<evidence type="ECO:0000256" key="6">
    <source>
        <dbReference type="ARBA" id="ARBA00022771"/>
    </source>
</evidence>
<keyword evidence="5" id="KW-0677">Repeat</keyword>
<dbReference type="Gene3D" id="1.20.120.1750">
    <property type="match status" value="1"/>
</dbReference>
<keyword evidence="13" id="KW-1185">Reference proteome</keyword>
<evidence type="ECO:0000313" key="12">
    <source>
        <dbReference type="EMBL" id="KYQ88963.1"/>
    </source>
</evidence>
<dbReference type="PANTHER" id="PTHR11685">
    <property type="entry name" value="RBR FAMILY RING FINGER AND IBR DOMAIN-CONTAINING"/>
    <property type="match status" value="1"/>
</dbReference>
<dbReference type="Gene3D" id="3.30.40.10">
    <property type="entry name" value="Zinc/RING finger domain, C3HC4 (zinc finger)"/>
    <property type="match status" value="1"/>
</dbReference>
<name>A0A151Z4R9_TIELA</name>
<dbReference type="GO" id="GO:0016567">
    <property type="term" value="P:protein ubiquitination"/>
    <property type="evidence" value="ECO:0007669"/>
    <property type="project" value="InterPro"/>
</dbReference>
<dbReference type="FunFam" id="1.20.120.1750:FF:000007">
    <property type="entry name" value="RBR-type E3 ubiquitin transferase"/>
    <property type="match status" value="1"/>
</dbReference>
<dbReference type="Gene3D" id="1.10.8.10">
    <property type="entry name" value="DNA helicase RuvA subunit, C-terminal domain"/>
    <property type="match status" value="1"/>
</dbReference>